<dbReference type="InParanoid" id="A0A2K3E0I3"/>
<sequence>MAVLALDVEFTHLEPVGNTSGEGQQRSDKRRQAPSISVATWVAVVGRFGTAPPALKSYISLPPELKTQPCDCVADKENEVSGEALGKKWYRVVGGVREAALCNAPCLAEVQQQLLALLREGRCKVLVGHGISKDLQSLGIDEEADLRAHGVKTFDTMSFPKFQGRGGMSKALAVLAREFLGGRQIQTRRGAHDPEEDARAAMDLYVRHVDYDCMVEYETQRLLSQAAAAAGARHAVVANGCDGGNDGGAEVEEGIER</sequence>
<dbReference type="EMBL" id="CM008963">
    <property type="protein sequence ID" value="PNW86302.1"/>
    <property type="molecule type" value="Genomic_DNA"/>
</dbReference>
<dbReference type="InterPro" id="IPR047021">
    <property type="entry name" value="REXO1/3/4-like"/>
</dbReference>
<evidence type="ECO:0000259" key="5">
    <source>
        <dbReference type="SMART" id="SM00479"/>
    </source>
</evidence>
<dbReference type="InterPro" id="IPR013520">
    <property type="entry name" value="Ribonucl_H"/>
</dbReference>
<evidence type="ECO:0000256" key="3">
    <source>
        <dbReference type="ARBA" id="ARBA00022801"/>
    </source>
</evidence>
<evidence type="ECO:0000256" key="4">
    <source>
        <dbReference type="ARBA" id="ARBA00025599"/>
    </source>
</evidence>
<dbReference type="InterPro" id="IPR036397">
    <property type="entry name" value="RNaseH_sf"/>
</dbReference>
<dbReference type="InterPro" id="IPR012337">
    <property type="entry name" value="RNaseH-like_sf"/>
</dbReference>
<dbReference type="SUPFAM" id="SSF53098">
    <property type="entry name" value="Ribonuclease H-like"/>
    <property type="match status" value="1"/>
</dbReference>
<dbReference type="GeneID" id="66052257"/>
<name>A0A2K3E0I3_CHLRE</name>
<organism evidence="6 7">
    <name type="scientific">Chlamydomonas reinhardtii</name>
    <name type="common">Chlamydomonas smithii</name>
    <dbReference type="NCBI Taxonomy" id="3055"/>
    <lineage>
        <taxon>Eukaryota</taxon>
        <taxon>Viridiplantae</taxon>
        <taxon>Chlorophyta</taxon>
        <taxon>core chlorophytes</taxon>
        <taxon>Chlorophyceae</taxon>
        <taxon>CS clade</taxon>
        <taxon>Chlamydomonadales</taxon>
        <taxon>Chlamydomonadaceae</taxon>
        <taxon>Chlamydomonas</taxon>
    </lineage>
</organism>
<dbReference type="GO" id="GO:0004527">
    <property type="term" value="F:exonuclease activity"/>
    <property type="evidence" value="ECO:0007669"/>
    <property type="project" value="InterPro"/>
</dbReference>
<evidence type="ECO:0000256" key="2">
    <source>
        <dbReference type="ARBA" id="ARBA00022722"/>
    </source>
</evidence>
<comment type="function">
    <text evidence="4">Exoribonuclease involved in ribosome biosynthesis. Involved in the processing of ITS1, the internal transcribed spacer localized between the 18S and 5.8S rRNAs.</text>
</comment>
<reference evidence="6 7" key="1">
    <citation type="journal article" date="2007" name="Science">
        <title>The Chlamydomonas genome reveals the evolution of key animal and plant functions.</title>
        <authorList>
            <person name="Merchant S.S."/>
            <person name="Prochnik S.E."/>
            <person name="Vallon O."/>
            <person name="Harris E.H."/>
            <person name="Karpowicz S.J."/>
            <person name="Witman G.B."/>
            <person name="Terry A."/>
            <person name="Salamov A."/>
            <person name="Fritz-Laylin L.K."/>
            <person name="Marechal-Drouard L."/>
            <person name="Marshall W.F."/>
            <person name="Qu L.H."/>
            <person name="Nelson D.R."/>
            <person name="Sanderfoot A.A."/>
            <person name="Spalding M.H."/>
            <person name="Kapitonov V.V."/>
            <person name="Ren Q."/>
            <person name="Ferris P."/>
            <person name="Lindquist E."/>
            <person name="Shapiro H."/>
            <person name="Lucas S.M."/>
            <person name="Grimwood J."/>
            <person name="Schmutz J."/>
            <person name="Cardol P."/>
            <person name="Cerutti H."/>
            <person name="Chanfreau G."/>
            <person name="Chen C.L."/>
            <person name="Cognat V."/>
            <person name="Croft M.T."/>
            <person name="Dent R."/>
            <person name="Dutcher S."/>
            <person name="Fernandez E."/>
            <person name="Fukuzawa H."/>
            <person name="Gonzalez-Ballester D."/>
            <person name="Gonzalez-Halphen D."/>
            <person name="Hallmann A."/>
            <person name="Hanikenne M."/>
            <person name="Hippler M."/>
            <person name="Inwood W."/>
            <person name="Jabbari K."/>
            <person name="Kalanon M."/>
            <person name="Kuras R."/>
            <person name="Lefebvre P.A."/>
            <person name="Lemaire S.D."/>
            <person name="Lobanov A.V."/>
            <person name="Lohr M."/>
            <person name="Manuell A."/>
            <person name="Meier I."/>
            <person name="Mets L."/>
            <person name="Mittag M."/>
            <person name="Mittelmeier T."/>
            <person name="Moroney J.V."/>
            <person name="Moseley J."/>
            <person name="Napoli C."/>
            <person name="Nedelcu A.M."/>
            <person name="Niyogi K."/>
            <person name="Novoselov S.V."/>
            <person name="Paulsen I.T."/>
            <person name="Pazour G."/>
            <person name="Purton S."/>
            <person name="Ral J.P."/>
            <person name="Riano-Pachon D.M."/>
            <person name="Riekhof W."/>
            <person name="Rymarquis L."/>
            <person name="Schroda M."/>
            <person name="Stern D."/>
            <person name="Umen J."/>
            <person name="Willows R."/>
            <person name="Wilson N."/>
            <person name="Zimmer S.L."/>
            <person name="Allmer J."/>
            <person name="Balk J."/>
            <person name="Bisova K."/>
            <person name="Chen C.J."/>
            <person name="Elias M."/>
            <person name="Gendler K."/>
            <person name="Hauser C."/>
            <person name="Lamb M.R."/>
            <person name="Ledford H."/>
            <person name="Long J.C."/>
            <person name="Minagawa J."/>
            <person name="Page M.D."/>
            <person name="Pan J."/>
            <person name="Pootakham W."/>
            <person name="Roje S."/>
            <person name="Rose A."/>
            <person name="Stahlberg E."/>
            <person name="Terauchi A.M."/>
            <person name="Yang P."/>
            <person name="Ball S."/>
            <person name="Bowler C."/>
            <person name="Dieckmann C.L."/>
            <person name="Gladyshev V.N."/>
            <person name="Green P."/>
            <person name="Jorgensen R."/>
            <person name="Mayfield S."/>
            <person name="Mueller-Roeber B."/>
            <person name="Rajamani S."/>
            <person name="Sayre R.T."/>
            <person name="Brokstein P."/>
            <person name="Dubchak I."/>
            <person name="Goodstein D."/>
            <person name="Hornick L."/>
            <person name="Huang Y.W."/>
            <person name="Jhaveri J."/>
            <person name="Luo Y."/>
            <person name="Martinez D."/>
            <person name="Ngau W.C."/>
            <person name="Otillar B."/>
            <person name="Poliakov A."/>
            <person name="Porter A."/>
            <person name="Szajkowski L."/>
            <person name="Werner G."/>
            <person name="Zhou K."/>
            <person name="Grigoriev I.V."/>
            <person name="Rokhsar D.S."/>
            <person name="Grossman A.R."/>
        </authorList>
    </citation>
    <scope>NUCLEOTIDE SEQUENCE [LARGE SCALE GENOMIC DNA]</scope>
    <source>
        <strain evidence="7">CC-503</strain>
    </source>
</reference>
<evidence type="ECO:0000313" key="6">
    <source>
        <dbReference type="EMBL" id="PNW86302.1"/>
    </source>
</evidence>
<dbReference type="PANTHER" id="PTHR12801">
    <property type="entry name" value="RNA EXONUCLEASE REXO1 / RECO3 FAMILY MEMBER-RELATED"/>
    <property type="match status" value="1"/>
</dbReference>
<proteinExistence type="predicted"/>
<keyword evidence="7" id="KW-1185">Reference proteome</keyword>
<dbReference type="AlphaFoldDB" id="A0A2K3E0I3"/>
<gene>
    <name evidence="6" type="ORF">CHLRE_02g081000v5</name>
</gene>
<evidence type="ECO:0000313" key="7">
    <source>
        <dbReference type="Proteomes" id="UP000006906"/>
    </source>
</evidence>
<dbReference type="STRING" id="3055.A0A2K3E0I3"/>
<dbReference type="GO" id="GO:0003676">
    <property type="term" value="F:nucleic acid binding"/>
    <property type="evidence" value="ECO:0007669"/>
    <property type="project" value="InterPro"/>
</dbReference>
<keyword evidence="3" id="KW-0378">Hydrolase</keyword>
<dbReference type="OrthoDB" id="8191639at2759"/>
<keyword evidence="1" id="KW-0698">rRNA processing</keyword>
<dbReference type="PANTHER" id="PTHR12801:SF45">
    <property type="entry name" value="RNA EXONUCLEASE 4"/>
    <property type="match status" value="1"/>
</dbReference>
<accession>A0A2K3E0I3</accession>
<feature type="domain" description="Exonuclease" evidence="5">
    <location>
        <begin position="2"/>
        <end position="214"/>
    </location>
</feature>
<dbReference type="RefSeq" id="XP_042926869.1">
    <property type="nucleotide sequence ID" value="XM_043059235.1"/>
</dbReference>
<dbReference type="Gramene" id="PNW86302">
    <property type="protein sequence ID" value="PNW86302"/>
    <property type="gene ID" value="CHLRE_02g081000v5"/>
</dbReference>
<dbReference type="GO" id="GO:0006364">
    <property type="term" value="P:rRNA processing"/>
    <property type="evidence" value="ECO:0007669"/>
    <property type="project" value="UniProtKB-KW"/>
</dbReference>
<protein>
    <recommendedName>
        <fullName evidence="5">Exonuclease domain-containing protein</fullName>
    </recommendedName>
</protein>
<keyword evidence="2" id="KW-0540">Nuclease</keyword>
<dbReference type="KEGG" id="cre:CHLRE_02g081000v5"/>
<dbReference type="Proteomes" id="UP000006906">
    <property type="component" value="Chromosome 2"/>
</dbReference>
<evidence type="ECO:0000256" key="1">
    <source>
        <dbReference type="ARBA" id="ARBA00022552"/>
    </source>
</evidence>
<dbReference type="SMART" id="SM00479">
    <property type="entry name" value="EXOIII"/>
    <property type="match status" value="1"/>
</dbReference>
<dbReference type="Gene3D" id="3.30.420.10">
    <property type="entry name" value="Ribonuclease H-like superfamily/Ribonuclease H"/>
    <property type="match status" value="1"/>
</dbReference>